<keyword evidence="1" id="KW-0472">Membrane</keyword>
<feature type="signal peptide" evidence="2">
    <location>
        <begin position="1"/>
        <end position="24"/>
    </location>
</feature>
<feature type="transmembrane region" description="Helical" evidence="1">
    <location>
        <begin position="216"/>
        <end position="236"/>
    </location>
</feature>
<keyword evidence="4" id="KW-1185">Reference proteome</keyword>
<evidence type="ECO:0000256" key="2">
    <source>
        <dbReference type="SAM" id="SignalP"/>
    </source>
</evidence>
<feature type="chain" id="PRO_5002161632" description="G-protein coupled receptors family 3 profile domain-containing protein" evidence="2">
    <location>
        <begin position="25"/>
        <end position="311"/>
    </location>
</feature>
<feature type="transmembrane region" description="Helical" evidence="1">
    <location>
        <begin position="120"/>
        <end position="139"/>
    </location>
</feature>
<dbReference type="Proteomes" id="UP000054097">
    <property type="component" value="Unassembled WGS sequence"/>
</dbReference>
<evidence type="ECO:0000313" key="4">
    <source>
        <dbReference type="Proteomes" id="UP000054097"/>
    </source>
</evidence>
<organism evidence="3 4">
    <name type="scientific">Serendipita vermifera MAFF 305830</name>
    <dbReference type="NCBI Taxonomy" id="933852"/>
    <lineage>
        <taxon>Eukaryota</taxon>
        <taxon>Fungi</taxon>
        <taxon>Dikarya</taxon>
        <taxon>Basidiomycota</taxon>
        <taxon>Agaricomycotina</taxon>
        <taxon>Agaricomycetes</taxon>
        <taxon>Sebacinales</taxon>
        <taxon>Serendipitaceae</taxon>
        <taxon>Serendipita</taxon>
    </lineage>
</organism>
<dbReference type="EMBL" id="KN824298">
    <property type="protein sequence ID" value="KIM27609.1"/>
    <property type="molecule type" value="Genomic_DNA"/>
</dbReference>
<keyword evidence="2" id="KW-0732">Signal</keyword>
<dbReference type="OrthoDB" id="3210850at2759"/>
<protein>
    <recommendedName>
        <fullName evidence="5">G-protein coupled receptors family 3 profile domain-containing protein</fullName>
    </recommendedName>
</protein>
<reference evidence="4" key="2">
    <citation type="submission" date="2015-01" db="EMBL/GenBank/DDBJ databases">
        <title>Evolutionary Origins and Diversification of the Mycorrhizal Mutualists.</title>
        <authorList>
            <consortium name="DOE Joint Genome Institute"/>
            <consortium name="Mycorrhizal Genomics Consortium"/>
            <person name="Kohler A."/>
            <person name="Kuo A."/>
            <person name="Nagy L.G."/>
            <person name="Floudas D."/>
            <person name="Copeland A."/>
            <person name="Barry K.W."/>
            <person name="Cichocki N."/>
            <person name="Veneault-Fourrey C."/>
            <person name="LaButti K."/>
            <person name="Lindquist E.A."/>
            <person name="Lipzen A."/>
            <person name="Lundell T."/>
            <person name="Morin E."/>
            <person name="Murat C."/>
            <person name="Riley R."/>
            <person name="Ohm R."/>
            <person name="Sun H."/>
            <person name="Tunlid A."/>
            <person name="Henrissat B."/>
            <person name="Grigoriev I.V."/>
            <person name="Hibbett D.S."/>
            <person name="Martin F."/>
        </authorList>
    </citation>
    <scope>NUCLEOTIDE SEQUENCE [LARGE SCALE GENOMIC DNA]</scope>
    <source>
        <strain evidence="4">MAFF 305830</strain>
    </source>
</reference>
<evidence type="ECO:0000256" key="1">
    <source>
        <dbReference type="SAM" id="Phobius"/>
    </source>
</evidence>
<accession>A0A0C3B655</accession>
<name>A0A0C3B655_SERVB</name>
<proteinExistence type="predicted"/>
<keyword evidence="1" id="KW-1133">Transmembrane helix</keyword>
<gene>
    <name evidence="3" type="ORF">M408DRAFT_167709</name>
</gene>
<evidence type="ECO:0000313" key="3">
    <source>
        <dbReference type="EMBL" id="KIM27609.1"/>
    </source>
</evidence>
<reference evidence="3 4" key="1">
    <citation type="submission" date="2014-04" db="EMBL/GenBank/DDBJ databases">
        <authorList>
            <consortium name="DOE Joint Genome Institute"/>
            <person name="Kuo A."/>
            <person name="Zuccaro A."/>
            <person name="Kohler A."/>
            <person name="Nagy L.G."/>
            <person name="Floudas D."/>
            <person name="Copeland A."/>
            <person name="Barry K.W."/>
            <person name="Cichocki N."/>
            <person name="Veneault-Fourrey C."/>
            <person name="LaButti K."/>
            <person name="Lindquist E.A."/>
            <person name="Lipzen A."/>
            <person name="Lundell T."/>
            <person name="Morin E."/>
            <person name="Murat C."/>
            <person name="Sun H."/>
            <person name="Tunlid A."/>
            <person name="Henrissat B."/>
            <person name="Grigoriev I.V."/>
            <person name="Hibbett D.S."/>
            <person name="Martin F."/>
            <person name="Nordberg H.P."/>
            <person name="Cantor M.N."/>
            <person name="Hua S.X."/>
        </authorList>
    </citation>
    <scope>NUCLEOTIDE SEQUENCE [LARGE SCALE GENOMIC DNA]</scope>
    <source>
        <strain evidence="3 4">MAFF 305830</strain>
    </source>
</reference>
<dbReference type="PANTHER" id="PTHR38848">
    <property type="entry name" value="G-PROTEIN COUPLED RECEPTORS FAMILY 3 PROFILE DOMAIN-CONTAINING PROTEIN"/>
    <property type="match status" value="1"/>
</dbReference>
<feature type="transmembrane region" description="Helical" evidence="1">
    <location>
        <begin position="159"/>
        <end position="178"/>
    </location>
</feature>
<sequence length="311" mass="34102">MSWSIQHLVYIAYFLGIFAAISNAQDTSPPSRNSSIVFPEQNEVLWRTGSNGIHLLGVSILAYCLARRTDKFSARGLTSIPIARWLVILIFIDSWFFLFAAGLLISGIGMSLNARSCEAGIFLCIVLYAISKILIYWFLVEKVHLVHPHPSHSRRSSPAYRICMLFVVGYGIIIIIAIHSRIAFIRNGHQISPVSDPTINDGACIIGLGRTGSMSVLVYDLILTVFINIMFLHPLYKSSNLPPRVKAIAKRTLIAASVALVTSAVNICILTILHGEELGWICLASCGADVAINAIVCLQFSQRPVQAAHNA</sequence>
<dbReference type="PANTHER" id="PTHR38848:SF3">
    <property type="entry name" value="G-PROTEIN COUPLED RECEPTORS FAMILY 3 PROFILE DOMAIN-CONTAINING PROTEIN"/>
    <property type="match status" value="1"/>
</dbReference>
<feature type="transmembrane region" description="Helical" evidence="1">
    <location>
        <begin position="86"/>
        <end position="108"/>
    </location>
</feature>
<dbReference type="HOGENOM" id="CLU_043698_4_0_1"/>
<feature type="transmembrane region" description="Helical" evidence="1">
    <location>
        <begin position="248"/>
        <end position="272"/>
    </location>
</feature>
<evidence type="ECO:0008006" key="5">
    <source>
        <dbReference type="Google" id="ProtNLM"/>
    </source>
</evidence>
<dbReference type="AlphaFoldDB" id="A0A0C3B655"/>
<keyword evidence="1" id="KW-0812">Transmembrane</keyword>
<feature type="transmembrane region" description="Helical" evidence="1">
    <location>
        <begin position="48"/>
        <end position="66"/>
    </location>
</feature>